<feature type="non-terminal residue" evidence="7">
    <location>
        <position position="516"/>
    </location>
</feature>
<dbReference type="OMA" id="WASVMIC"/>
<feature type="transmembrane region" description="Helical" evidence="6">
    <location>
        <begin position="127"/>
        <end position="150"/>
    </location>
</feature>
<gene>
    <name evidence="7" type="ORF">BCR43DRAFT_495645</name>
</gene>
<dbReference type="InterPro" id="IPR004840">
    <property type="entry name" value="Amino_acid_permease_CS"/>
</dbReference>
<evidence type="ECO:0000256" key="6">
    <source>
        <dbReference type="SAM" id="Phobius"/>
    </source>
</evidence>
<feature type="transmembrane region" description="Helical" evidence="6">
    <location>
        <begin position="280"/>
        <end position="302"/>
    </location>
</feature>
<evidence type="ECO:0000256" key="4">
    <source>
        <dbReference type="ARBA" id="ARBA00022989"/>
    </source>
</evidence>
<feature type="transmembrane region" description="Helical" evidence="6">
    <location>
        <begin position="475"/>
        <end position="497"/>
    </location>
</feature>
<evidence type="ECO:0000256" key="3">
    <source>
        <dbReference type="ARBA" id="ARBA00022692"/>
    </source>
</evidence>
<keyword evidence="5 6" id="KW-0472">Membrane</keyword>
<dbReference type="GO" id="GO:0022857">
    <property type="term" value="F:transmembrane transporter activity"/>
    <property type="evidence" value="ECO:0007669"/>
    <property type="project" value="InterPro"/>
</dbReference>
<dbReference type="Proteomes" id="UP000242180">
    <property type="component" value="Unassembled WGS sequence"/>
</dbReference>
<organism evidence="7 8">
    <name type="scientific">Syncephalastrum racemosum</name>
    <name type="common">Filamentous fungus</name>
    <dbReference type="NCBI Taxonomy" id="13706"/>
    <lineage>
        <taxon>Eukaryota</taxon>
        <taxon>Fungi</taxon>
        <taxon>Fungi incertae sedis</taxon>
        <taxon>Mucoromycota</taxon>
        <taxon>Mucoromycotina</taxon>
        <taxon>Mucoromycetes</taxon>
        <taxon>Mucorales</taxon>
        <taxon>Syncephalastraceae</taxon>
        <taxon>Syncephalastrum</taxon>
    </lineage>
</organism>
<feature type="transmembrane region" description="Helical" evidence="6">
    <location>
        <begin position="327"/>
        <end position="349"/>
    </location>
</feature>
<dbReference type="PROSITE" id="PS00218">
    <property type="entry name" value="AMINO_ACID_PERMEASE_1"/>
    <property type="match status" value="1"/>
</dbReference>
<dbReference type="InterPro" id="IPR002293">
    <property type="entry name" value="AA/rel_permease1"/>
</dbReference>
<protein>
    <submittedName>
        <fullName evidence="7">Amino acid/polyamine transporter I</fullName>
    </submittedName>
</protein>
<evidence type="ECO:0000256" key="2">
    <source>
        <dbReference type="ARBA" id="ARBA00022448"/>
    </source>
</evidence>
<reference evidence="7 8" key="1">
    <citation type="submission" date="2016-07" db="EMBL/GenBank/DDBJ databases">
        <title>Pervasive Adenine N6-methylation of Active Genes in Fungi.</title>
        <authorList>
            <consortium name="DOE Joint Genome Institute"/>
            <person name="Mondo S.J."/>
            <person name="Dannebaum R.O."/>
            <person name="Kuo R.C."/>
            <person name="Labutti K."/>
            <person name="Haridas S."/>
            <person name="Kuo A."/>
            <person name="Salamov A."/>
            <person name="Ahrendt S.R."/>
            <person name="Lipzen A."/>
            <person name="Sullivan W."/>
            <person name="Andreopoulos W.B."/>
            <person name="Clum A."/>
            <person name="Lindquist E."/>
            <person name="Daum C."/>
            <person name="Ramamoorthy G.K."/>
            <person name="Gryganskyi A."/>
            <person name="Culley D."/>
            <person name="Magnuson J.K."/>
            <person name="James T.Y."/>
            <person name="O'Malley M.A."/>
            <person name="Stajich J.E."/>
            <person name="Spatafora J.W."/>
            <person name="Visel A."/>
            <person name="Grigoriev I.V."/>
        </authorList>
    </citation>
    <scope>NUCLEOTIDE SEQUENCE [LARGE SCALE GENOMIC DNA]</scope>
    <source>
        <strain evidence="7 8">NRRL 2496</strain>
    </source>
</reference>
<comment type="caution">
    <text evidence="7">The sequence shown here is derived from an EMBL/GenBank/DDBJ whole genome shotgun (WGS) entry which is preliminary data.</text>
</comment>
<feature type="transmembrane region" description="Helical" evidence="6">
    <location>
        <begin position="378"/>
        <end position="396"/>
    </location>
</feature>
<feature type="transmembrane region" description="Helical" evidence="6">
    <location>
        <begin position="170"/>
        <end position="188"/>
    </location>
</feature>
<dbReference type="Gene3D" id="1.20.1740.10">
    <property type="entry name" value="Amino acid/polyamine transporter I"/>
    <property type="match status" value="1"/>
</dbReference>
<dbReference type="OrthoDB" id="3257095at2759"/>
<dbReference type="InParanoid" id="A0A1X2H6A2"/>
<dbReference type="AlphaFoldDB" id="A0A1X2H6A2"/>
<feature type="transmembrane region" description="Helical" evidence="6">
    <location>
        <begin position="200"/>
        <end position="220"/>
    </location>
</feature>
<dbReference type="Pfam" id="PF13520">
    <property type="entry name" value="AA_permease_2"/>
    <property type="match status" value="1"/>
</dbReference>
<keyword evidence="4 6" id="KW-1133">Transmembrane helix</keyword>
<comment type="subcellular location">
    <subcellularLocation>
        <location evidence="1">Membrane</location>
        <topology evidence="1">Multi-pass membrane protein</topology>
    </subcellularLocation>
</comment>
<dbReference type="PANTHER" id="PTHR45649:SF26">
    <property type="entry name" value="OS04G0435100 PROTEIN"/>
    <property type="match status" value="1"/>
</dbReference>
<keyword evidence="2" id="KW-0813">Transport</keyword>
<name>A0A1X2H6A2_SYNRA</name>
<evidence type="ECO:0000256" key="5">
    <source>
        <dbReference type="ARBA" id="ARBA00023136"/>
    </source>
</evidence>
<proteinExistence type="predicted"/>
<dbReference type="PIRSF" id="PIRSF006060">
    <property type="entry name" value="AA_transporter"/>
    <property type="match status" value="1"/>
</dbReference>
<dbReference type="PANTHER" id="PTHR45649">
    <property type="entry name" value="AMINO-ACID PERMEASE BAT1"/>
    <property type="match status" value="1"/>
</dbReference>
<dbReference type="EMBL" id="MCGN01000008">
    <property type="protein sequence ID" value="ORY93970.1"/>
    <property type="molecule type" value="Genomic_DNA"/>
</dbReference>
<keyword evidence="3 6" id="KW-0812">Transmembrane</keyword>
<dbReference type="GO" id="GO:0016020">
    <property type="term" value="C:membrane"/>
    <property type="evidence" value="ECO:0007669"/>
    <property type="project" value="UniProtKB-SubCell"/>
</dbReference>
<feature type="transmembrane region" description="Helical" evidence="6">
    <location>
        <begin position="446"/>
        <end position="469"/>
    </location>
</feature>
<dbReference type="STRING" id="13706.A0A1X2H6A2"/>
<sequence>MTSQKSEKEAPVTYADEVHSGSTVDYDTQRLEELGYKQEFDREISLFVQAGFAFSTMAVLPNWLVGFGGTMAAGGPMSLFWGFVVISPFVMCIALSMAEVFSAYPVNGGVYSWCYLLSSPEWGPMMAWYGGYIFVAGILATIMTLAYSMAEYIISIANVMNTNQIESQGAYVGLYIMSLVIGVAYNYLGLKFSSYLNKFMVIWVGIGTIIIVICMPVMAPSHHTAKWAFTEFTNNTGYESSGLVFFLGLLQAGWCLIGYECGAQVAEGTKHADVTGPRGILIGVVFAIIQGLVVCVSTLFSIQDVEELQTTSMPVATLFLRSTNTSLTAFFLVILLLAQFGSMCNCLLAGAQMLWSMARDGCIPNASFWYKLHSGRKIPLRILILEAVICTIVIMPSFGSSVYWSAIMSTAVVAINVAYGLPYFCRLVWKRGDMAKGPFSLGRFSMPINAVAVLWIMFFGIILCFPSVSPVDPETMNWACLMLGATILFATVFWFAFGRKSYKGPVQTIEHGDADL</sequence>
<feature type="transmembrane region" description="Helical" evidence="6">
    <location>
        <begin position="402"/>
        <end position="425"/>
    </location>
</feature>
<evidence type="ECO:0000313" key="7">
    <source>
        <dbReference type="EMBL" id="ORY93970.1"/>
    </source>
</evidence>
<feature type="transmembrane region" description="Helical" evidence="6">
    <location>
        <begin position="46"/>
        <end position="67"/>
    </location>
</feature>
<dbReference type="GO" id="GO:0006865">
    <property type="term" value="P:amino acid transport"/>
    <property type="evidence" value="ECO:0007669"/>
    <property type="project" value="InterPro"/>
</dbReference>
<feature type="transmembrane region" description="Helical" evidence="6">
    <location>
        <begin position="79"/>
        <end position="106"/>
    </location>
</feature>
<keyword evidence="8" id="KW-1185">Reference proteome</keyword>
<accession>A0A1X2H6A2</accession>
<evidence type="ECO:0000256" key="1">
    <source>
        <dbReference type="ARBA" id="ARBA00004141"/>
    </source>
</evidence>
<evidence type="ECO:0000313" key="8">
    <source>
        <dbReference type="Proteomes" id="UP000242180"/>
    </source>
</evidence>